<dbReference type="SMART" id="SM00105">
    <property type="entry name" value="ArfGap"/>
    <property type="match status" value="1"/>
</dbReference>
<evidence type="ECO:0000256" key="6">
    <source>
        <dbReference type="SAM" id="MobiDB-lite"/>
    </source>
</evidence>
<feature type="domain" description="Arf-GAP" evidence="7">
    <location>
        <begin position="11"/>
        <end position="134"/>
    </location>
</feature>
<dbReference type="AlphaFoldDB" id="A0A5C3DYU9"/>
<evidence type="ECO:0000256" key="3">
    <source>
        <dbReference type="ARBA" id="ARBA00022771"/>
    </source>
</evidence>
<sequence length="540" mass="58542">MNSKAAQERQQRILLDLARQPGNDVCADCKGRAPRWASWNLGIFICVQCAGVHRKMGVHISKVKSITLDTWTREQVDRMKEVGNIKSNKKYNPDEMRNRPPTNMEESERDSELEKYIRRKYEFRRFMEGRPPPVPSKDATFLTSPPPSTGRFGVPKSPIETSSSSRSQANYAEGSSIARSRTAPIPSTWSEAQQRAKANAPPLPSPAASGFRAASGSILNSAASTTATPATQTTMQLPSAAVPLRTSSALNTRNGVATASASKPTSTTAQSSVFDDLISLSEPSQAPGNQPPLQMNPWASLQAQQQAVLSAPAIQEPSGNFWAGQSVNNGAASPSTAFGVSPSSNTSAFDQMRNVSQHANTLPIPSTQSQLAPQATGMLSPGNSMMYPQYQQQRSVSLGTMAFSTSPLPSPGLVSSNPFNTMQSNFAASMPQTASFMGVNGQYQQQQQQQQQQQPQQLGQAAFQAQANTNMLSPNNAFFTQQQQPSPQFQPTSNGMGQFQSNMMPNGYGQSPQYGSAFMQQQQQQQQQHTQQGSQFGNMW</sequence>
<dbReference type="PANTHER" id="PTHR45705">
    <property type="entry name" value="FI20236P1"/>
    <property type="match status" value="1"/>
</dbReference>
<dbReference type="InterPro" id="IPR038508">
    <property type="entry name" value="ArfGAP_dom_sf"/>
</dbReference>
<dbReference type="Gene3D" id="1.10.220.150">
    <property type="entry name" value="Arf GTPase activating protein"/>
    <property type="match status" value="1"/>
</dbReference>
<dbReference type="InterPro" id="IPR037278">
    <property type="entry name" value="ARFGAP/RecO"/>
</dbReference>
<keyword evidence="2" id="KW-0479">Metal-binding</keyword>
<keyword evidence="9" id="KW-1185">Reference proteome</keyword>
<proteinExistence type="predicted"/>
<evidence type="ECO:0000256" key="5">
    <source>
        <dbReference type="PROSITE-ProRule" id="PRU00288"/>
    </source>
</evidence>
<feature type="compositionally biased region" description="Low complexity" evidence="6">
    <location>
        <begin position="442"/>
        <end position="462"/>
    </location>
</feature>
<dbReference type="OrthoDB" id="10266696at2759"/>
<dbReference type="PANTHER" id="PTHR45705:SF1">
    <property type="entry name" value="FI20236P1"/>
    <property type="match status" value="1"/>
</dbReference>
<accession>A0A5C3DYU9</accession>
<dbReference type="InterPro" id="IPR001164">
    <property type="entry name" value="ArfGAP_dom"/>
</dbReference>
<dbReference type="GO" id="GO:0008270">
    <property type="term" value="F:zinc ion binding"/>
    <property type="evidence" value="ECO:0007669"/>
    <property type="project" value="UniProtKB-KW"/>
</dbReference>
<dbReference type="Pfam" id="PF01412">
    <property type="entry name" value="ArfGap"/>
    <property type="match status" value="1"/>
</dbReference>
<feature type="compositionally biased region" description="Low complexity" evidence="6">
    <location>
        <begin position="481"/>
        <end position="493"/>
    </location>
</feature>
<evidence type="ECO:0000256" key="4">
    <source>
        <dbReference type="ARBA" id="ARBA00022833"/>
    </source>
</evidence>
<feature type="compositionally biased region" description="Polar residues" evidence="6">
    <location>
        <begin position="494"/>
        <end position="514"/>
    </location>
</feature>
<dbReference type="CDD" id="cd08204">
    <property type="entry name" value="ArfGap"/>
    <property type="match status" value="1"/>
</dbReference>
<protein>
    <submittedName>
        <fullName evidence="8">Related to AGE2 - ADP-ribosylation factor and GTPase activating protein effector</fullName>
    </submittedName>
</protein>
<keyword evidence="3 5" id="KW-0863">Zinc-finger</keyword>
<name>A0A5C3DYU9_9BASI</name>
<evidence type="ECO:0000256" key="1">
    <source>
        <dbReference type="ARBA" id="ARBA00022468"/>
    </source>
</evidence>
<feature type="compositionally biased region" description="Polar residues" evidence="6">
    <location>
        <begin position="159"/>
        <end position="170"/>
    </location>
</feature>
<dbReference type="GO" id="GO:0005096">
    <property type="term" value="F:GTPase activator activity"/>
    <property type="evidence" value="ECO:0007669"/>
    <property type="project" value="UniProtKB-KW"/>
</dbReference>
<feature type="region of interest" description="Disordered" evidence="6">
    <location>
        <begin position="481"/>
        <end position="540"/>
    </location>
</feature>
<organism evidence="8 9">
    <name type="scientific">Ustilago trichophora</name>
    <dbReference type="NCBI Taxonomy" id="86804"/>
    <lineage>
        <taxon>Eukaryota</taxon>
        <taxon>Fungi</taxon>
        <taxon>Dikarya</taxon>
        <taxon>Basidiomycota</taxon>
        <taxon>Ustilaginomycotina</taxon>
        <taxon>Ustilaginomycetes</taxon>
        <taxon>Ustilaginales</taxon>
        <taxon>Ustilaginaceae</taxon>
        <taxon>Ustilago</taxon>
    </lineage>
</organism>
<dbReference type="PRINTS" id="PR00405">
    <property type="entry name" value="REVINTRACTNG"/>
</dbReference>
<feature type="region of interest" description="Disordered" evidence="6">
    <location>
        <begin position="440"/>
        <end position="462"/>
    </location>
</feature>
<evidence type="ECO:0000313" key="8">
    <source>
        <dbReference type="EMBL" id="SPO23634.1"/>
    </source>
</evidence>
<dbReference type="PROSITE" id="PS50115">
    <property type="entry name" value="ARFGAP"/>
    <property type="match status" value="1"/>
</dbReference>
<reference evidence="8 9" key="1">
    <citation type="submission" date="2018-03" db="EMBL/GenBank/DDBJ databases">
        <authorList>
            <person name="Guldener U."/>
        </authorList>
    </citation>
    <scope>NUCLEOTIDE SEQUENCE [LARGE SCALE GENOMIC DNA]</scope>
    <source>
        <strain evidence="8 9">NBRC100155</strain>
    </source>
</reference>
<dbReference type="Proteomes" id="UP000324022">
    <property type="component" value="Unassembled WGS sequence"/>
</dbReference>
<dbReference type="FunFam" id="1.10.220.150:FF:000009">
    <property type="entry name" value="stromal membrane-associated protein 1 isoform X1"/>
    <property type="match status" value="1"/>
</dbReference>
<evidence type="ECO:0000259" key="7">
    <source>
        <dbReference type="PROSITE" id="PS50115"/>
    </source>
</evidence>
<evidence type="ECO:0000313" key="9">
    <source>
        <dbReference type="Proteomes" id="UP000324022"/>
    </source>
</evidence>
<keyword evidence="1" id="KW-0343">GTPase activation</keyword>
<dbReference type="GO" id="GO:0005737">
    <property type="term" value="C:cytoplasm"/>
    <property type="evidence" value="ECO:0007669"/>
    <property type="project" value="TreeGrafter"/>
</dbReference>
<dbReference type="SUPFAM" id="SSF57863">
    <property type="entry name" value="ArfGap/RecO-like zinc finger"/>
    <property type="match status" value="1"/>
</dbReference>
<keyword evidence="4" id="KW-0862">Zinc</keyword>
<feature type="region of interest" description="Disordered" evidence="6">
    <location>
        <begin position="87"/>
        <end position="112"/>
    </location>
</feature>
<gene>
    <name evidence="8" type="ORF">UTRI_03836_B</name>
</gene>
<dbReference type="InterPro" id="IPR051718">
    <property type="entry name" value="ARF_GTPase-activating"/>
</dbReference>
<dbReference type="EMBL" id="OOIN01000006">
    <property type="protein sequence ID" value="SPO23634.1"/>
    <property type="molecule type" value="Genomic_DNA"/>
</dbReference>
<feature type="region of interest" description="Disordered" evidence="6">
    <location>
        <begin position="127"/>
        <end position="211"/>
    </location>
</feature>
<evidence type="ECO:0000256" key="2">
    <source>
        <dbReference type="ARBA" id="ARBA00022723"/>
    </source>
</evidence>
<feature type="compositionally biased region" description="Low complexity" evidence="6">
    <location>
        <begin position="520"/>
        <end position="540"/>
    </location>
</feature>